<dbReference type="InterPro" id="IPR039420">
    <property type="entry name" value="WalR-like"/>
</dbReference>
<dbReference type="PROSITE" id="PS50110">
    <property type="entry name" value="RESPONSE_REGULATORY"/>
    <property type="match status" value="1"/>
</dbReference>
<dbReference type="InterPro" id="IPR016032">
    <property type="entry name" value="Sig_transdc_resp-reg_C-effctor"/>
</dbReference>
<dbReference type="InterPro" id="IPR036388">
    <property type="entry name" value="WH-like_DNA-bd_sf"/>
</dbReference>
<dbReference type="EMBL" id="CP053711">
    <property type="protein sequence ID" value="QKE93805.1"/>
    <property type="molecule type" value="Genomic_DNA"/>
</dbReference>
<dbReference type="GO" id="GO:0005829">
    <property type="term" value="C:cytosol"/>
    <property type="evidence" value="ECO:0007669"/>
    <property type="project" value="TreeGrafter"/>
</dbReference>
<keyword evidence="1" id="KW-0597">Phosphoprotein</keyword>
<keyword evidence="3 5" id="KW-0238">DNA-binding</keyword>
<sequence>MASGRPILLVDNDQIFREALVEQLQSEGQFLVEQASSISQARGFLNESPRYDALILEVVLPDGDGCDFCASQRDSGRRTPVIILSELREEADVVRGLNAGANDYVTKPLRIAELLARLRAQIRIFESNENATFKIGPYTFCPAAKLLQETNGNRSIRLTAKEAKMLKFLYRLGDKLASRQVLLAEVWGYNASIQTNTLETHIYRLRRKIGSHPGGANLLISERGGYRLHRGDLAETWRDSPPIGPYNP</sequence>
<evidence type="ECO:0000259" key="7">
    <source>
        <dbReference type="PROSITE" id="PS51755"/>
    </source>
</evidence>
<dbReference type="InterPro" id="IPR011006">
    <property type="entry name" value="CheY-like_superfamily"/>
</dbReference>
<protein>
    <submittedName>
        <fullName evidence="8">Response regulator transcription factor</fullName>
    </submittedName>
</protein>
<dbReference type="GO" id="GO:0000156">
    <property type="term" value="F:phosphorelay response regulator activity"/>
    <property type="evidence" value="ECO:0007669"/>
    <property type="project" value="TreeGrafter"/>
</dbReference>
<dbReference type="InterPro" id="IPR001867">
    <property type="entry name" value="OmpR/PhoB-type_DNA-bd"/>
</dbReference>
<dbReference type="Gene3D" id="6.10.250.690">
    <property type="match status" value="1"/>
</dbReference>
<dbReference type="PROSITE" id="PS51755">
    <property type="entry name" value="OMPR_PHOB"/>
    <property type="match status" value="1"/>
</dbReference>
<dbReference type="Pfam" id="PF00072">
    <property type="entry name" value="Response_reg"/>
    <property type="match status" value="1"/>
</dbReference>
<dbReference type="AlphaFoldDB" id="A0A6M8I0F5"/>
<dbReference type="SMART" id="SM00448">
    <property type="entry name" value="REC"/>
    <property type="match status" value="1"/>
</dbReference>
<dbReference type="SUPFAM" id="SSF52172">
    <property type="entry name" value="CheY-like"/>
    <property type="match status" value="1"/>
</dbReference>
<dbReference type="Proteomes" id="UP000500767">
    <property type="component" value="Plasmid unnamed4"/>
</dbReference>
<dbReference type="CDD" id="cd00383">
    <property type="entry name" value="trans_reg_C"/>
    <property type="match status" value="1"/>
</dbReference>
<proteinExistence type="predicted"/>
<keyword evidence="2" id="KW-0902">Two-component regulatory system</keyword>
<dbReference type="Gene3D" id="3.40.50.2300">
    <property type="match status" value="1"/>
</dbReference>
<dbReference type="Gene3D" id="1.10.10.10">
    <property type="entry name" value="Winged helix-like DNA-binding domain superfamily/Winged helix DNA-binding domain"/>
    <property type="match status" value="1"/>
</dbReference>
<gene>
    <name evidence="8" type="ORF">HN018_26585</name>
</gene>
<reference evidence="8 9" key="1">
    <citation type="journal article" date="2014" name="World J. Microbiol. Biotechnol.">
        <title>Biodiversity and physiological characteristics of Antarctic and Arctic lichens-associated bacteria.</title>
        <authorList>
            <person name="Lee Y.M."/>
            <person name="Kim E.H."/>
            <person name="Lee H.K."/>
            <person name="Hong S.G."/>
        </authorList>
    </citation>
    <scope>NUCLEOTIDE SEQUENCE [LARGE SCALE GENOMIC DNA]</scope>
    <source>
        <strain evidence="8 9">PAMC 26569</strain>
        <plasmid evidence="8">unnamed4</plasmid>
    </source>
</reference>
<dbReference type="SMART" id="SM00862">
    <property type="entry name" value="Trans_reg_C"/>
    <property type="match status" value="1"/>
</dbReference>
<evidence type="ECO:0000256" key="5">
    <source>
        <dbReference type="PROSITE-ProRule" id="PRU01091"/>
    </source>
</evidence>
<dbReference type="GO" id="GO:0006355">
    <property type="term" value="P:regulation of DNA-templated transcription"/>
    <property type="evidence" value="ECO:0007669"/>
    <property type="project" value="InterPro"/>
</dbReference>
<dbReference type="PANTHER" id="PTHR48111:SF40">
    <property type="entry name" value="PHOSPHATE REGULON TRANSCRIPTIONAL REGULATORY PROTEIN PHOB"/>
    <property type="match status" value="1"/>
</dbReference>
<dbReference type="SUPFAM" id="SSF46894">
    <property type="entry name" value="C-terminal effector domain of the bipartite response regulators"/>
    <property type="match status" value="1"/>
</dbReference>
<dbReference type="Pfam" id="PF00486">
    <property type="entry name" value="Trans_reg_C"/>
    <property type="match status" value="1"/>
</dbReference>
<dbReference type="GO" id="GO:0000976">
    <property type="term" value="F:transcription cis-regulatory region binding"/>
    <property type="evidence" value="ECO:0007669"/>
    <property type="project" value="TreeGrafter"/>
</dbReference>
<evidence type="ECO:0000256" key="1">
    <source>
        <dbReference type="ARBA" id="ARBA00022553"/>
    </source>
</evidence>
<evidence type="ECO:0000313" key="9">
    <source>
        <dbReference type="Proteomes" id="UP000500767"/>
    </source>
</evidence>
<dbReference type="RefSeq" id="WP_171837912.1">
    <property type="nucleotide sequence ID" value="NZ_CP053711.1"/>
</dbReference>
<evidence type="ECO:0000313" key="8">
    <source>
        <dbReference type="EMBL" id="QKE93805.1"/>
    </source>
</evidence>
<evidence type="ECO:0000256" key="4">
    <source>
        <dbReference type="PROSITE-ProRule" id="PRU00169"/>
    </source>
</evidence>
<feature type="DNA-binding region" description="OmpR/PhoB-type" evidence="5">
    <location>
        <begin position="130"/>
        <end position="230"/>
    </location>
</feature>
<feature type="domain" description="OmpR/PhoB-type" evidence="7">
    <location>
        <begin position="130"/>
        <end position="230"/>
    </location>
</feature>
<dbReference type="GO" id="GO:0032993">
    <property type="term" value="C:protein-DNA complex"/>
    <property type="evidence" value="ECO:0007669"/>
    <property type="project" value="TreeGrafter"/>
</dbReference>
<feature type="domain" description="Response regulatory" evidence="6">
    <location>
        <begin position="6"/>
        <end position="122"/>
    </location>
</feature>
<comment type="caution">
    <text evidence="4">Lacks conserved residue(s) required for the propagation of feature annotation.</text>
</comment>
<evidence type="ECO:0000259" key="6">
    <source>
        <dbReference type="PROSITE" id="PS50110"/>
    </source>
</evidence>
<accession>A0A6M8I0F5</accession>
<evidence type="ECO:0000256" key="2">
    <source>
        <dbReference type="ARBA" id="ARBA00023012"/>
    </source>
</evidence>
<keyword evidence="8" id="KW-0614">Plasmid</keyword>
<organism evidence="8 9">
    <name type="scientific">Lichenicola cladoniae</name>
    <dbReference type="NCBI Taxonomy" id="1484109"/>
    <lineage>
        <taxon>Bacteria</taxon>
        <taxon>Pseudomonadati</taxon>
        <taxon>Pseudomonadota</taxon>
        <taxon>Alphaproteobacteria</taxon>
        <taxon>Acetobacterales</taxon>
        <taxon>Acetobacteraceae</taxon>
        <taxon>Lichenicola</taxon>
    </lineage>
</organism>
<keyword evidence="9" id="KW-1185">Reference proteome</keyword>
<dbReference type="KEGG" id="lck:HN018_26585"/>
<evidence type="ECO:0000256" key="3">
    <source>
        <dbReference type="ARBA" id="ARBA00023125"/>
    </source>
</evidence>
<geneLocation type="plasmid" evidence="8 9">
    <name>unnamed4</name>
</geneLocation>
<dbReference type="PANTHER" id="PTHR48111">
    <property type="entry name" value="REGULATOR OF RPOS"/>
    <property type="match status" value="1"/>
</dbReference>
<name>A0A6M8I0F5_9PROT</name>
<dbReference type="InterPro" id="IPR001789">
    <property type="entry name" value="Sig_transdc_resp-reg_receiver"/>
</dbReference>